<keyword evidence="1" id="KW-0732">Signal</keyword>
<proteinExistence type="predicted"/>
<dbReference type="AlphaFoldDB" id="A0A6A6RH51"/>
<name>A0A6A6RH51_9PLEO</name>
<evidence type="ECO:0000313" key="2">
    <source>
        <dbReference type="EMBL" id="KAF2634550.1"/>
    </source>
</evidence>
<protein>
    <recommendedName>
        <fullName evidence="4">Secreted protein</fullName>
    </recommendedName>
</protein>
<dbReference type="EMBL" id="MU006820">
    <property type="protein sequence ID" value="KAF2634550.1"/>
    <property type="molecule type" value="Genomic_DNA"/>
</dbReference>
<evidence type="ECO:0008006" key="4">
    <source>
        <dbReference type="Google" id="ProtNLM"/>
    </source>
</evidence>
<feature type="signal peptide" evidence="1">
    <location>
        <begin position="1"/>
        <end position="15"/>
    </location>
</feature>
<accession>A0A6A6RH51</accession>
<gene>
    <name evidence="2" type="ORF">P280DRAFT_237696</name>
</gene>
<reference evidence="2" key="1">
    <citation type="journal article" date="2020" name="Stud. Mycol.">
        <title>101 Dothideomycetes genomes: a test case for predicting lifestyles and emergence of pathogens.</title>
        <authorList>
            <person name="Haridas S."/>
            <person name="Albert R."/>
            <person name="Binder M."/>
            <person name="Bloem J."/>
            <person name="Labutti K."/>
            <person name="Salamov A."/>
            <person name="Andreopoulos B."/>
            <person name="Baker S."/>
            <person name="Barry K."/>
            <person name="Bills G."/>
            <person name="Bluhm B."/>
            <person name="Cannon C."/>
            <person name="Castanera R."/>
            <person name="Culley D."/>
            <person name="Daum C."/>
            <person name="Ezra D."/>
            <person name="Gonzalez J."/>
            <person name="Henrissat B."/>
            <person name="Kuo A."/>
            <person name="Liang C."/>
            <person name="Lipzen A."/>
            <person name="Lutzoni F."/>
            <person name="Magnuson J."/>
            <person name="Mondo S."/>
            <person name="Nolan M."/>
            <person name="Ohm R."/>
            <person name="Pangilinan J."/>
            <person name="Park H.-J."/>
            <person name="Ramirez L."/>
            <person name="Alfaro M."/>
            <person name="Sun H."/>
            <person name="Tritt A."/>
            <person name="Yoshinaga Y."/>
            <person name="Zwiers L.-H."/>
            <person name="Turgeon B."/>
            <person name="Goodwin S."/>
            <person name="Spatafora J."/>
            <person name="Crous P."/>
            <person name="Grigoriev I."/>
        </authorList>
    </citation>
    <scope>NUCLEOTIDE SEQUENCE</scope>
    <source>
        <strain evidence="2">CBS 473.64</strain>
    </source>
</reference>
<feature type="chain" id="PRO_5025426195" description="Secreted protein" evidence="1">
    <location>
        <begin position="16"/>
        <end position="193"/>
    </location>
</feature>
<evidence type="ECO:0000313" key="3">
    <source>
        <dbReference type="Proteomes" id="UP000799753"/>
    </source>
</evidence>
<keyword evidence="3" id="KW-1185">Reference proteome</keyword>
<organism evidence="2 3">
    <name type="scientific">Massarina eburnea CBS 473.64</name>
    <dbReference type="NCBI Taxonomy" id="1395130"/>
    <lineage>
        <taxon>Eukaryota</taxon>
        <taxon>Fungi</taxon>
        <taxon>Dikarya</taxon>
        <taxon>Ascomycota</taxon>
        <taxon>Pezizomycotina</taxon>
        <taxon>Dothideomycetes</taxon>
        <taxon>Pleosporomycetidae</taxon>
        <taxon>Pleosporales</taxon>
        <taxon>Massarineae</taxon>
        <taxon>Massarinaceae</taxon>
        <taxon>Massarina</taxon>
    </lineage>
</organism>
<evidence type="ECO:0000256" key="1">
    <source>
        <dbReference type="SAM" id="SignalP"/>
    </source>
</evidence>
<dbReference type="Proteomes" id="UP000799753">
    <property type="component" value="Unassembled WGS sequence"/>
</dbReference>
<sequence length="193" mass="20704">MPWLAWGLVCASVLGGETLAVLVVWWCGNQGTTRRAMRGRSSTMKLQIGTIAGGAKYVEGIEGLEQDEQKAIGRLSHRPDVRNGAMQPQPCLSRDCPTLYRQACSAHAFASSTGCGICDSDSGTSPYSFDLTHSGAAVIILSPDPILRCCRSSPRTGLAVPRGKQSNHIYLYVVVLLHPSTSFPNPVFLEPAT</sequence>